<reference evidence="3" key="1">
    <citation type="submission" date="2019-11" db="EMBL/GenBank/DDBJ databases">
        <authorList>
            <person name="Jee S."/>
        </authorList>
    </citation>
    <scope>NUCLEOTIDE SEQUENCE [LARGE SCALE GENOMIC DNA]</scope>
    <source>
        <strain evidence="3">PZ1</strain>
    </source>
</reference>
<name>A0AAP9II92_9GAMM</name>
<dbReference type="InterPro" id="IPR009420">
    <property type="entry name" value="FlhE"/>
</dbReference>
<dbReference type="Pfam" id="PF06366">
    <property type="entry name" value="FlhE"/>
    <property type="match status" value="1"/>
</dbReference>
<evidence type="ECO:0000313" key="3">
    <source>
        <dbReference type="Proteomes" id="UP000464054"/>
    </source>
</evidence>
<keyword evidence="2" id="KW-0282">Flagellum</keyword>
<proteinExistence type="predicted"/>
<keyword evidence="2" id="KW-0969">Cilium</keyword>
<organism evidence="2 3">
    <name type="scientific">Pectobacterium parvum</name>
    <dbReference type="NCBI Taxonomy" id="2778550"/>
    <lineage>
        <taxon>Bacteria</taxon>
        <taxon>Pseudomonadati</taxon>
        <taxon>Pseudomonadota</taxon>
        <taxon>Gammaproteobacteria</taxon>
        <taxon>Enterobacterales</taxon>
        <taxon>Pectobacteriaceae</taxon>
        <taxon>Pectobacterium</taxon>
    </lineage>
</organism>
<accession>A0AAP9II92</accession>
<dbReference type="Proteomes" id="UP000464054">
    <property type="component" value="Chromosome"/>
</dbReference>
<feature type="signal peptide" evidence="1">
    <location>
        <begin position="1"/>
        <end position="23"/>
    </location>
</feature>
<sequence>MRKMMRALAAALLPLALSFSAIATPGSWNGSMSGIKLDHRGEMVTTSAFVPNIAVNPDETITTIYWRHMIDSAIPVGLVVKLCSQSPQRCVDLDGSGDGQTRAFDGLAANNEFRFVYYIEGNGRINHTFSVRTIDIAVNYK</sequence>
<evidence type="ECO:0000313" key="2">
    <source>
        <dbReference type="EMBL" id="QHQ25292.1"/>
    </source>
</evidence>
<protein>
    <submittedName>
        <fullName evidence="2">Flagellar protein FlhE</fullName>
    </submittedName>
</protein>
<dbReference type="AlphaFoldDB" id="A0AAP9II92"/>
<feature type="chain" id="PRO_5043035182" evidence="1">
    <location>
        <begin position="24"/>
        <end position="141"/>
    </location>
</feature>
<gene>
    <name evidence="2" type="ORF">GMX10_15475</name>
</gene>
<evidence type="ECO:0000256" key="1">
    <source>
        <dbReference type="SAM" id="SignalP"/>
    </source>
</evidence>
<dbReference type="EMBL" id="CP046377">
    <property type="protein sequence ID" value="QHQ25292.1"/>
    <property type="molecule type" value="Genomic_DNA"/>
</dbReference>
<keyword evidence="2" id="KW-0966">Cell projection</keyword>
<keyword evidence="1" id="KW-0732">Signal</keyword>